<evidence type="ECO:0000256" key="2">
    <source>
        <dbReference type="SAM" id="Coils"/>
    </source>
</evidence>
<dbReference type="EMBL" id="AMCI01000003">
    <property type="protein sequence ID" value="EJX11186.1"/>
    <property type="molecule type" value="Genomic_DNA"/>
</dbReference>
<keyword evidence="1" id="KW-0732">Signal</keyword>
<organism evidence="5">
    <name type="scientific">gut metagenome</name>
    <dbReference type="NCBI Taxonomy" id="749906"/>
    <lineage>
        <taxon>unclassified sequences</taxon>
        <taxon>metagenomes</taxon>
        <taxon>organismal metagenomes</taxon>
    </lineage>
</organism>
<evidence type="ECO:0000256" key="1">
    <source>
        <dbReference type="ARBA" id="ARBA00022729"/>
    </source>
</evidence>
<dbReference type="InterPro" id="IPR050570">
    <property type="entry name" value="Cell_wall_metabolism_enzyme"/>
</dbReference>
<feature type="coiled-coil region" evidence="2">
    <location>
        <begin position="22"/>
        <end position="112"/>
    </location>
</feature>
<feature type="compositionally biased region" description="Basic and acidic residues" evidence="3">
    <location>
        <begin position="264"/>
        <end position="301"/>
    </location>
</feature>
<proteinExistence type="predicted"/>
<evidence type="ECO:0000256" key="3">
    <source>
        <dbReference type="SAM" id="MobiDB-lite"/>
    </source>
</evidence>
<reference evidence="5" key="1">
    <citation type="journal article" date="2012" name="PLoS ONE">
        <title>Gene sets for utilization of primary and secondary nutrition supplies in the distal gut of endangered iberian lynx.</title>
        <authorList>
            <person name="Alcaide M."/>
            <person name="Messina E."/>
            <person name="Richter M."/>
            <person name="Bargiela R."/>
            <person name="Peplies J."/>
            <person name="Huws S.A."/>
            <person name="Newbold C.J."/>
            <person name="Golyshin P.N."/>
            <person name="Simon M.A."/>
            <person name="Lopez G."/>
            <person name="Yakimov M.M."/>
            <person name="Ferrer M."/>
        </authorList>
    </citation>
    <scope>NUCLEOTIDE SEQUENCE</scope>
</reference>
<dbReference type="CDD" id="cd12797">
    <property type="entry name" value="M23_peptidase"/>
    <property type="match status" value="1"/>
</dbReference>
<feature type="domain" description="M23ase beta-sheet core" evidence="4">
    <location>
        <begin position="357"/>
        <end position="447"/>
    </location>
</feature>
<dbReference type="PANTHER" id="PTHR21666">
    <property type="entry name" value="PEPTIDASE-RELATED"/>
    <property type="match status" value="1"/>
</dbReference>
<comment type="caution">
    <text evidence="5">The sequence shown here is derived from an EMBL/GenBank/DDBJ whole genome shotgun (WGS) entry which is preliminary data.</text>
</comment>
<evidence type="ECO:0000313" key="5">
    <source>
        <dbReference type="EMBL" id="EJX11186.1"/>
    </source>
</evidence>
<evidence type="ECO:0000259" key="4">
    <source>
        <dbReference type="Pfam" id="PF01551"/>
    </source>
</evidence>
<sequence length="453" mass="52460">MKLRMKRILLILFACLLFGTLTAQSTRKIRELEARRKELQQQIADSETLLQSTKKDVKSQLDNLALLTGLIEERKRYIQSIEGDVVTLDTEVKALQEQLALLQRDLKDKKQRYESSVQYMYRNKSIQEKLMFIFSAENLSQTYRRLRYVQEYANYQRIQGLEIERKQKQVTTKKREVELTRTAKQKLLEQGEAEKVKLESQEKERQAMLSTLQKKQKGIQKEIKQQKRSAERLNAQIDRLIEIEIEKARKRAEEEERRRKAAAEAAARREAARKEAKKVEQERLAASRKQQERETRSEKKAAQPVEEFQLNNDDRRLNSSFERNRGILPMPITGPYVIISHYGQYAVSGLRNVKLDNKGIDIKGKAGAQARAIFDGEVSAIFQYNGLNNILVRHGKYISVYCNLSSVLVKTGSKVSTRTPLGTIHTDASGNAVLHFQLRKETVKLNPELWLGR</sequence>
<dbReference type="InterPro" id="IPR011055">
    <property type="entry name" value="Dup_hybrid_motif"/>
</dbReference>
<dbReference type="InterPro" id="IPR016047">
    <property type="entry name" value="M23ase_b-sheet_dom"/>
</dbReference>
<keyword evidence="2" id="KW-0175">Coiled coil</keyword>
<dbReference type="GO" id="GO:0004222">
    <property type="term" value="F:metalloendopeptidase activity"/>
    <property type="evidence" value="ECO:0007669"/>
    <property type="project" value="TreeGrafter"/>
</dbReference>
<dbReference type="SUPFAM" id="SSF51261">
    <property type="entry name" value="Duplicated hybrid motif"/>
    <property type="match status" value="1"/>
</dbReference>
<name>J9DDV1_9ZZZZ</name>
<dbReference type="Gene3D" id="6.10.250.3150">
    <property type="match status" value="1"/>
</dbReference>
<feature type="compositionally biased region" description="Basic and acidic residues" evidence="3">
    <location>
        <begin position="219"/>
        <end position="230"/>
    </location>
</feature>
<dbReference type="Gene3D" id="2.70.70.10">
    <property type="entry name" value="Glucose Permease (Domain IIA)"/>
    <property type="match status" value="1"/>
</dbReference>
<feature type="region of interest" description="Disordered" evidence="3">
    <location>
        <begin position="264"/>
        <end position="309"/>
    </location>
</feature>
<dbReference type="Pfam" id="PF01551">
    <property type="entry name" value="Peptidase_M23"/>
    <property type="match status" value="1"/>
</dbReference>
<dbReference type="PANTHER" id="PTHR21666:SF289">
    <property type="entry name" value="L-ALA--D-GLU ENDOPEPTIDASE"/>
    <property type="match status" value="1"/>
</dbReference>
<dbReference type="AlphaFoldDB" id="J9DDV1"/>
<gene>
    <name evidence="5" type="ORF">EVA_00131</name>
</gene>
<accession>J9DDV1</accession>
<feature type="region of interest" description="Disordered" evidence="3">
    <location>
        <begin position="209"/>
        <end position="230"/>
    </location>
</feature>
<protein>
    <submittedName>
        <fullName evidence="5">Peptidase, M23/M37 family</fullName>
    </submittedName>
</protein>